<sequence length="165" mass="18117">MPTLNSTIFHAYAYGTAFWYGLRGLCRIYDPVMVVGWFRPPSQANLAPNDLELYNVRNDGWCLVTLALILVSFTNAVPSAGTSKASGALPYAKAVVAATVFHHITTGIGAYQHYKLDTHYNTSMAIGVWGNVWLTLTGLITIASLYSNVGERSVENVTQKTRKEL</sequence>
<dbReference type="Proteomes" id="UP000813461">
    <property type="component" value="Unassembled WGS sequence"/>
</dbReference>
<reference evidence="1" key="1">
    <citation type="journal article" date="2021" name="Nat. Commun.">
        <title>Genetic determinants of endophytism in the Arabidopsis root mycobiome.</title>
        <authorList>
            <person name="Mesny F."/>
            <person name="Miyauchi S."/>
            <person name="Thiergart T."/>
            <person name="Pickel B."/>
            <person name="Atanasova L."/>
            <person name="Karlsson M."/>
            <person name="Huettel B."/>
            <person name="Barry K.W."/>
            <person name="Haridas S."/>
            <person name="Chen C."/>
            <person name="Bauer D."/>
            <person name="Andreopoulos W."/>
            <person name="Pangilinan J."/>
            <person name="LaButti K."/>
            <person name="Riley R."/>
            <person name="Lipzen A."/>
            <person name="Clum A."/>
            <person name="Drula E."/>
            <person name="Henrissat B."/>
            <person name="Kohler A."/>
            <person name="Grigoriev I.V."/>
            <person name="Martin F.M."/>
            <person name="Hacquard S."/>
        </authorList>
    </citation>
    <scope>NUCLEOTIDE SEQUENCE</scope>
    <source>
        <strain evidence="1">MPI-SDFR-AT-0120</strain>
    </source>
</reference>
<dbReference type="PANTHER" id="PTHR39605">
    <property type="entry name" value="MAJOR FACILITATOR SUPERFAMILY (MFS) PROFILE DOMAIN-CONTAINING PROTEIN"/>
    <property type="match status" value="1"/>
</dbReference>
<dbReference type="PANTHER" id="PTHR39605:SF1">
    <property type="entry name" value="MAJOR FACILITATOR SUPERFAMILY (MFS) PROFILE DOMAIN-CONTAINING PROTEIN"/>
    <property type="match status" value="1"/>
</dbReference>
<gene>
    <name evidence="1" type="ORF">FB567DRAFT_239296</name>
</gene>
<comment type="caution">
    <text evidence="1">The sequence shown here is derived from an EMBL/GenBank/DDBJ whole genome shotgun (WGS) entry which is preliminary data.</text>
</comment>
<evidence type="ECO:0000313" key="1">
    <source>
        <dbReference type="EMBL" id="KAH7092493.1"/>
    </source>
</evidence>
<accession>A0A8K0W2T2</accession>
<organism evidence="1 2">
    <name type="scientific">Paraphoma chrysanthemicola</name>
    <dbReference type="NCBI Taxonomy" id="798071"/>
    <lineage>
        <taxon>Eukaryota</taxon>
        <taxon>Fungi</taxon>
        <taxon>Dikarya</taxon>
        <taxon>Ascomycota</taxon>
        <taxon>Pezizomycotina</taxon>
        <taxon>Dothideomycetes</taxon>
        <taxon>Pleosporomycetidae</taxon>
        <taxon>Pleosporales</taxon>
        <taxon>Pleosporineae</taxon>
        <taxon>Phaeosphaeriaceae</taxon>
        <taxon>Paraphoma</taxon>
    </lineage>
</organism>
<dbReference type="AlphaFoldDB" id="A0A8K0W2T2"/>
<dbReference type="EMBL" id="JAGMVJ010000003">
    <property type="protein sequence ID" value="KAH7092493.1"/>
    <property type="molecule type" value="Genomic_DNA"/>
</dbReference>
<evidence type="ECO:0000313" key="2">
    <source>
        <dbReference type="Proteomes" id="UP000813461"/>
    </source>
</evidence>
<proteinExistence type="predicted"/>
<keyword evidence="2" id="KW-1185">Reference proteome</keyword>
<dbReference type="OrthoDB" id="6509908at2759"/>
<protein>
    <submittedName>
        <fullName evidence="1">Uncharacterized protein</fullName>
    </submittedName>
</protein>
<name>A0A8K0W2T2_9PLEO</name>